<dbReference type="PANTHER" id="PTHR28658:SF3">
    <property type="entry name" value="TRANSMEMBRANE PROTEIN 180"/>
    <property type="match status" value="1"/>
</dbReference>
<organism evidence="3 4">
    <name type="scientific">Tetraodon nigroviridis</name>
    <name type="common">Spotted green pufferfish</name>
    <name type="synonym">Chelonodon nigroviridis</name>
    <dbReference type="NCBI Taxonomy" id="99883"/>
    <lineage>
        <taxon>Eukaryota</taxon>
        <taxon>Metazoa</taxon>
        <taxon>Chordata</taxon>
        <taxon>Craniata</taxon>
        <taxon>Vertebrata</taxon>
        <taxon>Euteleostomi</taxon>
        <taxon>Actinopterygii</taxon>
        <taxon>Neopterygii</taxon>
        <taxon>Teleostei</taxon>
        <taxon>Neoteleostei</taxon>
        <taxon>Acanthomorphata</taxon>
        <taxon>Eupercaria</taxon>
        <taxon>Tetraodontiformes</taxon>
        <taxon>Tetradontoidea</taxon>
        <taxon>Tetraodontidae</taxon>
        <taxon>Tetraodon</taxon>
    </lineage>
</organism>
<dbReference type="Ensembl" id="ENSTNIT00000017667.1">
    <property type="protein sequence ID" value="ENSTNIP00000017447.1"/>
    <property type="gene ID" value="ENSTNIG00000014429.1"/>
</dbReference>
<keyword evidence="2" id="KW-0812">Transmembrane</keyword>
<reference evidence="4" key="1">
    <citation type="journal article" date="2004" name="Nature">
        <title>Genome duplication in the teleost fish Tetraodon nigroviridis reveals the early vertebrate proto-karyotype.</title>
        <authorList>
            <person name="Jaillon O."/>
            <person name="Aury J.-M."/>
            <person name="Brunet F."/>
            <person name="Petit J.-L."/>
            <person name="Stange-Thomann N."/>
            <person name="Mauceli E."/>
            <person name="Bouneau L."/>
            <person name="Fischer C."/>
            <person name="Ozouf-Costaz C."/>
            <person name="Bernot A."/>
            <person name="Nicaud S."/>
            <person name="Jaffe D."/>
            <person name="Fisher S."/>
            <person name="Lutfalla G."/>
            <person name="Dossat C."/>
            <person name="Segurens B."/>
            <person name="Dasilva C."/>
            <person name="Salanoubat M."/>
            <person name="Levy M."/>
            <person name="Boudet N."/>
            <person name="Castellano S."/>
            <person name="Anthouard V."/>
            <person name="Jubin C."/>
            <person name="Castelli V."/>
            <person name="Katinka M."/>
            <person name="Vacherie B."/>
            <person name="Biemont C."/>
            <person name="Skalli Z."/>
            <person name="Cattolico L."/>
            <person name="Poulain J."/>
            <person name="De Berardinis V."/>
            <person name="Cruaud C."/>
            <person name="Duprat S."/>
            <person name="Brottier P."/>
            <person name="Coutanceau J.-P."/>
            <person name="Gouzy J."/>
            <person name="Parra G."/>
            <person name="Lardier G."/>
            <person name="Chapple C."/>
            <person name="McKernan K.J."/>
            <person name="McEwan P."/>
            <person name="Bosak S."/>
            <person name="Kellis M."/>
            <person name="Volff J.-N."/>
            <person name="Guigo R."/>
            <person name="Zody M.C."/>
            <person name="Mesirov J."/>
            <person name="Lindblad-Toh K."/>
            <person name="Birren B."/>
            <person name="Nusbaum C."/>
            <person name="Kahn D."/>
            <person name="Robinson-Rechavi M."/>
            <person name="Laudet V."/>
            <person name="Schachter V."/>
            <person name="Quetier F."/>
            <person name="Saurin W."/>
            <person name="Scarpelli C."/>
            <person name="Wincker P."/>
            <person name="Lander E.S."/>
            <person name="Weissenbach J."/>
            <person name="Roest Crollius H."/>
        </authorList>
    </citation>
    <scope>NUCLEOTIDE SEQUENCE [LARGE SCALE GENOMIC DNA]</scope>
</reference>
<feature type="transmembrane region" description="Helical" evidence="2">
    <location>
        <begin position="103"/>
        <end position="121"/>
    </location>
</feature>
<dbReference type="HOGENOM" id="CLU_034985_0_0_1"/>
<feature type="transmembrane region" description="Helical" evidence="2">
    <location>
        <begin position="297"/>
        <end position="320"/>
    </location>
</feature>
<name>H3DAA6_TETNG</name>
<evidence type="ECO:0000256" key="1">
    <source>
        <dbReference type="ARBA" id="ARBA00004141"/>
    </source>
</evidence>
<dbReference type="InterPro" id="IPR036259">
    <property type="entry name" value="MFS_trans_sf"/>
</dbReference>
<dbReference type="OMA" id="WNSVNDP"/>
<protein>
    <submittedName>
        <fullName evidence="3">Major facilitator superfamily domain containing 13A</fullName>
    </submittedName>
</protein>
<proteinExistence type="predicted"/>
<keyword evidence="2" id="KW-0472">Membrane</keyword>
<dbReference type="InterPro" id="IPR040035">
    <property type="entry name" value="TMEM180"/>
</dbReference>
<dbReference type="GO" id="GO:0016020">
    <property type="term" value="C:membrane"/>
    <property type="evidence" value="ECO:0007669"/>
    <property type="project" value="UniProtKB-SubCell"/>
</dbReference>
<feature type="transmembrane region" description="Helical" evidence="2">
    <location>
        <begin position="264"/>
        <end position="285"/>
    </location>
</feature>
<dbReference type="AlphaFoldDB" id="H3DAA6"/>
<dbReference type="STRING" id="99883.ENSTNIP00000017447"/>
<evidence type="ECO:0000313" key="4">
    <source>
        <dbReference type="Proteomes" id="UP000007303"/>
    </source>
</evidence>
<dbReference type="GeneTree" id="ENSGT00940000160317"/>
<dbReference type="SUPFAM" id="SSF103473">
    <property type="entry name" value="MFS general substrate transporter"/>
    <property type="match status" value="1"/>
</dbReference>
<dbReference type="PANTHER" id="PTHR28658">
    <property type="entry name" value="TRANSMEMBRANE PROTEIN 180"/>
    <property type="match status" value="1"/>
</dbReference>
<dbReference type="Gene3D" id="1.20.1250.20">
    <property type="entry name" value="MFS general substrate transporter like domains"/>
    <property type="match status" value="1"/>
</dbReference>
<dbReference type="InParanoid" id="H3DAA6"/>
<feature type="transmembrane region" description="Helical" evidence="2">
    <location>
        <begin position="20"/>
        <end position="40"/>
    </location>
</feature>
<feature type="transmembrane region" description="Helical" evidence="2">
    <location>
        <begin position="191"/>
        <end position="211"/>
    </location>
</feature>
<sequence>RRMGRSVLAFWQHTFSTAVLYGSLALFTSILHNVFLLYYVETFVSVYKIDKVSFWVGETVFLIWNSFNDPLFGWLSDRSFLSSPQSGSSITNSEVVLRRLKALATNGPLFALSFLAFWVSWARPGLQFLLCLCLYDGFLTLVDLHHSALLADLAVSASDRTRLNFYCSVFSALGSASVFLSYSFWNKEDFYSFRFFCVTLAAFSIMGFLFVSHVLRRRFQKEVLVRRDEAQTLKELTVEASPAHLAKPVTIAQYLRQLSKHRNFMWFASMNLVQVFHCHFNSNFFPLFLEHLLSDNISASTGSVLLGISYIAPHLNNLYFLTLCQRYGVYQVIRWLFMLKLGLSVAMLLAGADHIYLLCVFIASNRVFTEGTCKLLKLVISDLVDEDFVINRRQQAASALLFGMVALLTKPGQTFAPLIGTWLLCVYTGYDIFERQPVKDTLVSVPDTATGLGTPPLRLGCFYMLVFVPITCALLQLAAWSRFTLHGRKLQGIKTLRQGSHQGHLIDVKAI</sequence>
<accession>H3DAA6</accession>
<dbReference type="Pfam" id="PF13347">
    <property type="entry name" value="MFS_2"/>
    <property type="match status" value="1"/>
</dbReference>
<feature type="transmembrane region" description="Helical" evidence="2">
    <location>
        <begin position="341"/>
        <end position="363"/>
    </location>
</feature>
<reference evidence="3" key="3">
    <citation type="submission" date="2025-09" db="UniProtKB">
        <authorList>
            <consortium name="Ensembl"/>
        </authorList>
    </citation>
    <scope>IDENTIFICATION</scope>
</reference>
<dbReference type="CDD" id="cd17481">
    <property type="entry name" value="MFS_MFSD13A"/>
    <property type="match status" value="1"/>
</dbReference>
<feature type="transmembrane region" description="Helical" evidence="2">
    <location>
        <begin position="462"/>
        <end position="480"/>
    </location>
</feature>
<keyword evidence="4" id="KW-1185">Reference proteome</keyword>
<dbReference type="Proteomes" id="UP000007303">
    <property type="component" value="Unassembled WGS sequence"/>
</dbReference>
<reference evidence="3" key="2">
    <citation type="submission" date="2025-08" db="UniProtKB">
        <authorList>
            <consortium name="Ensembl"/>
        </authorList>
    </citation>
    <scope>IDENTIFICATION</scope>
</reference>
<dbReference type="FunCoup" id="H3DAA6">
    <property type="interactions" value="181"/>
</dbReference>
<keyword evidence="2" id="KW-1133">Transmembrane helix</keyword>
<evidence type="ECO:0000313" key="3">
    <source>
        <dbReference type="Ensembl" id="ENSTNIP00000017447.1"/>
    </source>
</evidence>
<feature type="transmembrane region" description="Helical" evidence="2">
    <location>
        <begin position="127"/>
        <end position="151"/>
    </location>
</feature>
<evidence type="ECO:0000256" key="2">
    <source>
        <dbReference type="SAM" id="Phobius"/>
    </source>
</evidence>
<comment type="subcellular location">
    <subcellularLocation>
        <location evidence="1">Membrane</location>
        <topology evidence="1">Multi-pass membrane protein</topology>
    </subcellularLocation>
</comment>
<feature type="transmembrane region" description="Helical" evidence="2">
    <location>
        <begin position="163"/>
        <end position="185"/>
    </location>
</feature>